<evidence type="ECO:0000313" key="1">
    <source>
        <dbReference type="EMBL" id="REG94365.1"/>
    </source>
</evidence>
<organism evidence="1 2">
    <name type="scientific">Algoriphagus antarcticus</name>
    <dbReference type="NCBI Taxonomy" id="238540"/>
    <lineage>
        <taxon>Bacteria</taxon>
        <taxon>Pseudomonadati</taxon>
        <taxon>Bacteroidota</taxon>
        <taxon>Cytophagia</taxon>
        <taxon>Cytophagales</taxon>
        <taxon>Cyclobacteriaceae</taxon>
        <taxon>Algoriphagus</taxon>
    </lineage>
</organism>
<proteinExistence type="predicted"/>
<sequence>MAEILHFLYDCSQSCLYCLGINARGSISANPPFSKGVGGFFDVNNVLNLGMCKIAANHILLFCKVWRSLTA</sequence>
<dbReference type="Proteomes" id="UP000256405">
    <property type="component" value="Unassembled WGS sequence"/>
</dbReference>
<comment type="caution">
    <text evidence="1">The sequence shown here is derived from an EMBL/GenBank/DDBJ whole genome shotgun (WGS) entry which is preliminary data.</text>
</comment>
<protein>
    <submittedName>
        <fullName evidence="1">Uncharacterized protein</fullName>
    </submittedName>
</protein>
<evidence type="ECO:0000313" key="2">
    <source>
        <dbReference type="Proteomes" id="UP000256405"/>
    </source>
</evidence>
<dbReference type="EMBL" id="QUNF01000001">
    <property type="protein sequence ID" value="REG94365.1"/>
    <property type="molecule type" value="Genomic_DNA"/>
</dbReference>
<dbReference type="AlphaFoldDB" id="A0A3E0E808"/>
<name>A0A3E0E808_9BACT</name>
<gene>
    <name evidence="1" type="ORF">C8N25_101192</name>
</gene>
<reference evidence="1 2" key="1">
    <citation type="submission" date="2018-08" db="EMBL/GenBank/DDBJ databases">
        <title>Genomic Encyclopedia of Archaeal and Bacterial Type Strains, Phase II (KMG-II): from individual species to whole genera.</title>
        <authorList>
            <person name="Goeker M."/>
        </authorList>
    </citation>
    <scope>NUCLEOTIDE SEQUENCE [LARGE SCALE GENOMIC DNA]</scope>
    <source>
        <strain evidence="1 2">DSM 15986</strain>
    </source>
</reference>
<accession>A0A3E0E808</accession>
<keyword evidence="2" id="KW-1185">Reference proteome</keyword>